<reference evidence="5 6" key="1">
    <citation type="submission" date="2016-10" db="EMBL/GenBank/DDBJ databases">
        <authorList>
            <person name="de Groot N.N."/>
        </authorList>
    </citation>
    <scope>NUCLEOTIDE SEQUENCE [LARGE SCALE GENOMIC DNA]</scope>
    <source>
        <strain evidence="5 6">JCM 21544</strain>
    </source>
</reference>
<keyword evidence="6" id="KW-1185">Reference proteome</keyword>
<dbReference type="PANTHER" id="PTHR44196:SF1">
    <property type="entry name" value="DEHYDROGENASE_REDUCTASE SDR FAMILY MEMBER 7B"/>
    <property type="match status" value="1"/>
</dbReference>
<gene>
    <name evidence="5" type="ORF">SAMN05216186_11012</name>
</gene>
<dbReference type="OrthoDB" id="9808814at2"/>
<dbReference type="SUPFAM" id="SSF51735">
    <property type="entry name" value="NAD(P)-binding Rossmann-fold domains"/>
    <property type="match status" value="1"/>
</dbReference>
<dbReference type="InterPro" id="IPR036291">
    <property type="entry name" value="NAD(P)-bd_dom_sf"/>
</dbReference>
<dbReference type="RefSeq" id="WP_084337836.1">
    <property type="nucleotide sequence ID" value="NZ_CBKZNZ010000060.1"/>
</dbReference>
<dbReference type="GO" id="GO:0016020">
    <property type="term" value="C:membrane"/>
    <property type="evidence" value="ECO:0007669"/>
    <property type="project" value="TreeGrafter"/>
</dbReference>
<dbReference type="Gene3D" id="3.40.50.720">
    <property type="entry name" value="NAD(P)-binding Rossmann-like Domain"/>
    <property type="match status" value="1"/>
</dbReference>
<dbReference type="PANTHER" id="PTHR44196">
    <property type="entry name" value="DEHYDROGENASE/REDUCTASE SDR FAMILY MEMBER 7B"/>
    <property type="match status" value="1"/>
</dbReference>
<evidence type="ECO:0000259" key="4">
    <source>
        <dbReference type="SMART" id="SM00822"/>
    </source>
</evidence>
<organism evidence="5 6">
    <name type="scientific">Pseudomonas indica</name>
    <dbReference type="NCBI Taxonomy" id="137658"/>
    <lineage>
        <taxon>Bacteria</taxon>
        <taxon>Pseudomonadati</taxon>
        <taxon>Pseudomonadota</taxon>
        <taxon>Gammaproteobacteria</taxon>
        <taxon>Pseudomonadales</taxon>
        <taxon>Pseudomonadaceae</taxon>
        <taxon>Pseudomonas</taxon>
    </lineage>
</organism>
<protein>
    <recommendedName>
        <fullName evidence="4">Ketoreductase domain-containing protein</fullName>
    </recommendedName>
</protein>
<keyword evidence="2" id="KW-0560">Oxidoreductase</keyword>
<evidence type="ECO:0000313" key="5">
    <source>
        <dbReference type="EMBL" id="SDK73886.1"/>
    </source>
</evidence>
<dbReference type="GO" id="GO:0016491">
    <property type="term" value="F:oxidoreductase activity"/>
    <property type="evidence" value="ECO:0007669"/>
    <property type="project" value="UniProtKB-KW"/>
</dbReference>
<accession>A0A1G9ECQ5</accession>
<sequence length="248" mass="26066">MRSQGRHYLITGASSGIGEALARELAAQGYDLALAARNLDRLEALARELADQFGNRVAALPLDVTDPAACQDTVSLAAHTLGSLDGVIANAGIALAGKAGGGHFERIQRTLDTNLTGAIACLDAATALFRQQGHGHLVAIASVAGKRGLPYAAAYSASKAGLIAYMESLQAELLGKGIDTTLILPGFIDTPLNRDMGKRPFLIDVERGAALIAKHVTKRSRSAYVPAWPWAILGRLLPHLPTFLIAKT</sequence>
<dbReference type="PROSITE" id="PS00061">
    <property type="entry name" value="ADH_SHORT"/>
    <property type="match status" value="1"/>
</dbReference>
<dbReference type="AlphaFoldDB" id="A0A1G9ECQ5"/>
<dbReference type="SMART" id="SM00822">
    <property type="entry name" value="PKS_KR"/>
    <property type="match status" value="1"/>
</dbReference>
<dbReference type="Pfam" id="PF00106">
    <property type="entry name" value="adh_short"/>
    <property type="match status" value="1"/>
</dbReference>
<dbReference type="PRINTS" id="PR00080">
    <property type="entry name" value="SDRFAMILY"/>
</dbReference>
<evidence type="ECO:0000313" key="6">
    <source>
        <dbReference type="Proteomes" id="UP000198706"/>
    </source>
</evidence>
<dbReference type="PRINTS" id="PR00081">
    <property type="entry name" value="GDHRDH"/>
</dbReference>
<evidence type="ECO:0000256" key="1">
    <source>
        <dbReference type="ARBA" id="ARBA00006484"/>
    </source>
</evidence>
<dbReference type="EMBL" id="FNFD01000010">
    <property type="protein sequence ID" value="SDK73886.1"/>
    <property type="molecule type" value="Genomic_DNA"/>
</dbReference>
<evidence type="ECO:0000256" key="2">
    <source>
        <dbReference type="ARBA" id="ARBA00023002"/>
    </source>
</evidence>
<evidence type="ECO:0000256" key="3">
    <source>
        <dbReference type="RuleBase" id="RU000363"/>
    </source>
</evidence>
<dbReference type="InterPro" id="IPR057326">
    <property type="entry name" value="KR_dom"/>
</dbReference>
<dbReference type="InterPro" id="IPR002347">
    <property type="entry name" value="SDR_fam"/>
</dbReference>
<dbReference type="InterPro" id="IPR020904">
    <property type="entry name" value="Sc_DH/Rdtase_CS"/>
</dbReference>
<proteinExistence type="inferred from homology"/>
<comment type="similarity">
    <text evidence="1 3">Belongs to the short-chain dehydrogenases/reductases (SDR) family.</text>
</comment>
<dbReference type="Proteomes" id="UP000198706">
    <property type="component" value="Unassembled WGS sequence"/>
</dbReference>
<dbReference type="STRING" id="137658.SAMN05216186_11012"/>
<name>A0A1G9ECQ5_9PSED</name>
<feature type="domain" description="Ketoreductase" evidence="4">
    <location>
        <begin position="6"/>
        <end position="191"/>
    </location>
</feature>